<keyword evidence="11 14" id="KW-0472">Membrane</keyword>
<feature type="transmembrane region" description="Helical" evidence="14">
    <location>
        <begin position="1340"/>
        <end position="1358"/>
    </location>
</feature>
<feature type="transmembrane region" description="Helical" evidence="14">
    <location>
        <begin position="607"/>
        <end position="631"/>
    </location>
</feature>
<dbReference type="EMBL" id="ML978144">
    <property type="protein sequence ID" value="KAF2092595.1"/>
    <property type="molecule type" value="Genomic_DNA"/>
</dbReference>
<dbReference type="PROSITE" id="PS50893">
    <property type="entry name" value="ABC_TRANSPORTER_2"/>
    <property type="match status" value="2"/>
</dbReference>
<dbReference type="InterPro" id="IPR034003">
    <property type="entry name" value="ABCG_PDR_2"/>
</dbReference>
<evidence type="ECO:0000256" key="10">
    <source>
        <dbReference type="ARBA" id="ARBA00022989"/>
    </source>
</evidence>
<dbReference type="InterPro" id="IPR034001">
    <property type="entry name" value="ABCG_PDR_1"/>
</dbReference>
<dbReference type="Pfam" id="PF06422">
    <property type="entry name" value="PDR_CDR"/>
    <property type="match status" value="1"/>
</dbReference>
<feature type="transmembrane region" description="Helical" evidence="14">
    <location>
        <begin position="670"/>
        <end position="692"/>
    </location>
</feature>
<dbReference type="FunFam" id="3.40.50.300:FF:001601">
    <property type="entry name" value="ABC multidrug transporter"/>
    <property type="match status" value="1"/>
</dbReference>
<evidence type="ECO:0000256" key="5">
    <source>
        <dbReference type="ARBA" id="ARBA00022475"/>
    </source>
</evidence>
<dbReference type="Pfam" id="PF00005">
    <property type="entry name" value="ABC_tran"/>
    <property type="match status" value="2"/>
</dbReference>
<dbReference type="CDD" id="cd03233">
    <property type="entry name" value="ABCG_PDR_domain1"/>
    <property type="match status" value="1"/>
</dbReference>
<keyword evidence="7" id="KW-0677">Repeat</keyword>
<keyword evidence="6 14" id="KW-0812">Transmembrane</keyword>
<feature type="transmembrane region" description="Helical" evidence="14">
    <location>
        <begin position="1462"/>
        <end position="1483"/>
    </location>
</feature>
<evidence type="ECO:0000256" key="7">
    <source>
        <dbReference type="ARBA" id="ARBA00022737"/>
    </source>
</evidence>
<evidence type="ECO:0000259" key="15">
    <source>
        <dbReference type="PROSITE" id="PS50893"/>
    </source>
</evidence>
<dbReference type="Proteomes" id="UP000799772">
    <property type="component" value="Unassembled WGS sequence"/>
</dbReference>
<keyword evidence="10 14" id="KW-1133">Transmembrane helix</keyword>
<evidence type="ECO:0000256" key="3">
    <source>
        <dbReference type="ARBA" id="ARBA00006012"/>
    </source>
</evidence>
<evidence type="ECO:0000256" key="11">
    <source>
        <dbReference type="ARBA" id="ARBA00023136"/>
    </source>
</evidence>
<evidence type="ECO:0000256" key="13">
    <source>
        <dbReference type="SAM" id="MobiDB-lite"/>
    </source>
</evidence>
<evidence type="ECO:0000256" key="6">
    <source>
        <dbReference type="ARBA" id="ARBA00022692"/>
    </source>
</evidence>
<feature type="transmembrane region" description="Helical" evidence="14">
    <location>
        <begin position="643"/>
        <end position="664"/>
    </location>
</feature>
<feature type="compositionally biased region" description="Polar residues" evidence="13">
    <location>
        <begin position="47"/>
        <end position="62"/>
    </location>
</feature>
<dbReference type="OrthoDB" id="245989at2759"/>
<evidence type="ECO:0000256" key="8">
    <source>
        <dbReference type="ARBA" id="ARBA00022741"/>
    </source>
</evidence>
<dbReference type="InterPro" id="IPR027417">
    <property type="entry name" value="P-loop_NTPase"/>
</dbReference>
<dbReference type="InterPro" id="IPR013525">
    <property type="entry name" value="ABC2_TM"/>
</dbReference>
<accession>A0A9P4I4J9</accession>
<dbReference type="CDD" id="cd03232">
    <property type="entry name" value="ABCG_PDR_domain2"/>
    <property type="match status" value="1"/>
</dbReference>
<sequence length="1515" mass="169424">MAEDKHRSGEDLEIEATPSPREAPYIEPFEKLEEVETKDDLDHIDSESTTNPYSSDSASGSHEFSPINPGDKDELRRIASTLSRKYTNRTGDLERRETITGIPDDDPVFDPSSKSFDIYKWAKKFIRELDEEEVKRKRAGIVFKGLNVSGSGSALNIQNTVGSLLMAPFHIGEFVNIGHKPQKQILKDFDGVLKSGEMLVVLGRPGSGCSTLLKSMCGELHGLQVDDGSTVHYNGITQKQMIKEFKGEVVYNQEVDKHFPHLTVGQTLEFAASARTPQHRIRGASRQEWVKMITQVMMAVFGLSHTYNTKVGNDFVRGVSGGERKRVSIAEMALSGAPLGAWDNSTRGLDSATALKFVQALRHSASFGGAAHAVAIYQASQAIYDVFDKVIVLYEGREIFFGPTNKAKAFFEKQGWYCPPRQTTGDFLTSVTNPGERKACDGMENQVPRTPDEFEAYWRKSDDYNALLQEIEEHEEEFPLGGETVQHLHEAKHASQAKHVRPKSSYMISIPMQIRLNTVRAYQRIWGDIASTMTSLIGQVVMALIIGSVFFGTPDATQGFFAKGAVLFFAVLLNALMAISEINSLYAQRPIVEKHASYAFYHPFTEAFAGIVSDIPVKFALSVVFNVIVYFMANLRREPSQFFIYFLTVFTAIFTMSAVFRTMAAITKTISQAMSLAGVLVLAIVVYTGFVVPSRYMHPWFEWIKWINPVFYAFEILVANEFHGREFICSGFVPAYPTLTGDQFVCSVAGAVAGERRVSGDAFIAASYEYYYSHVWRNYGIMIAFLGFFMAVYFVAVELNSSTTSTAEVLVFRRGHVPAYIEANTRRAANDEELAASKAVTKEGADADTTNVIPPQQDVFTWRNVSYEIPVKGGTRMLLDNVSGWVKPGTLTALMGVSGAGKTTLLDVLAERVTMGVVTGDMFVSGKPLDSSFQRNTGYVQQQDLHLETATVRESLRFSAMLRQPRSVSQKEKHDYVEDVIKMLNMEDFAEAVVGVPGEGLNVEQRKLLTIGVELAAKPKLLLFLDEPTSGLDSQSSWAICSFLRKLADSGQAVLCTIHQPSAILFQEFDRLLFLAKGGKTVYFGNIGDNSRTLLDYFERNGARPCRDDENPAEYMLEIVNKGSSPASGKDWFDIWKESEEAQAAQTEINRIHDEKAREPTTDSDPDAHREFAMPLPSQIYTVTYRIFQQYWRMPSYIYAKFLLGIMSGLFIGFSFFNSNHSIQGMQNVIFSVFMVSSIFSTLVQQIMPLFVTQRSLYEVRERPSKAYSWKAFLIANIVVEVPYQIIMGILVFGCYYFAVNGVQSSDRQGLVLLFCMQFFIFASTFAHLCISALPDAQTAGAVATLLFSMMLTFNGVMQSPDALPGFWIFMYRVSPLTYWVGGIVSTELHGRQVDCSATEVSMFNPPSGQTCQEYLAPYLSQAPGTLQNPNATADCRYCSLSNADQFLAGSNIFWSERWRNFGLIWAYIGFNIFAATVLYWAFRVKKWENVGLKSMLATPAKFIKRCLDEHPLKR</sequence>
<comment type="subcellular location">
    <subcellularLocation>
        <location evidence="2">Cell membrane</location>
    </subcellularLocation>
    <subcellularLocation>
        <location evidence="1">Endomembrane system</location>
        <topology evidence="1">Multi-pass membrane protein</topology>
    </subcellularLocation>
</comment>
<evidence type="ECO:0000313" key="17">
    <source>
        <dbReference type="Proteomes" id="UP000799772"/>
    </source>
</evidence>
<proteinExistence type="inferred from homology"/>
<dbReference type="InterPro" id="IPR029481">
    <property type="entry name" value="ABC_trans_N"/>
</dbReference>
<organism evidence="16 17">
    <name type="scientific">Rhizodiscina lignyota</name>
    <dbReference type="NCBI Taxonomy" id="1504668"/>
    <lineage>
        <taxon>Eukaryota</taxon>
        <taxon>Fungi</taxon>
        <taxon>Dikarya</taxon>
        <taxon>Ascomycota</taxon>
        <taxon>Pezizomycotina</taxon>
        <taxon>Dothideomycetes</taxon>
        <taxon>Pleosporomycetidae</taxon>
        <taxon>Aulographales</taxon>
        <taxon>Rhizodiscinaceae</taxon>
        <taxon>Rhizodiscina</taxon>
    </lineage>
</organism>
<keyword evidence="17" id="KW-1185">Reference proteome</keyword>
<dbReference type="Pfam" id="PF19055">
    <property type="entry name" value="ABC2_membrane_7"/>
    <property type="match status" value="1"/>
</dbReference>
<feature type="transmembrane region" description="Helical" evidence="14">
    <location>
        <begin position="1197"/>
        <end position="1217"/>
    </location>
</feature>
<dbReference type="GO" id="GO:0016887">
    <property type="term" value="F:ATP hydrolysis activity"/>
    <property type="evidence" value="ECO:0007669"/>
    <property type="project" value="InterPro"/>
</dbReference>
<evidence type="ECO:0000256" key="2">
    <source>
        <dbReference type="ARBA" id="ARBA00004236"/>
    </source>
</evidence>
<keyword evidence="8" id="KW-0547">Nucleotide-binding</keyword>
<dbReference type="SMART" id="SM00382">
    <property type="entry name" value="AAA"/>
    <property type="match status" value="2"/>
</dbReference>
<gene>
    <name evidence="16" type="ORF">NA57DRAFT_82150</name>
</gene>
<feature type="transmembrane region" description="Helical" evidence="14">
    <location>
        <begin position="1272"/>
        <end position="1299"/>
    </location>
</feature>
<dbReference type="Pfam" id="PF14510">
    <property type="entry name" value="ABC_trans_N"/>
    <property type="match status" value="1"/>
</dbReference>
<feature type="compositionally biased region" description="Basic and acidic residues" evidence="13">
    <location>
        <begin position="28"/>
        <end position="46"/>
    </location>
</feature>
<feature type="domain" description="ABC transporter" evidence="15">
    <location>
        <begin position="169"/>
        <end position="420"/>
    </location>
</feature>
<feature type="region of interest" description="Disordered" evidence="13">
    <location>
        <begin position="1"/>
        <end position="74"/>
    </location>
</feature>
<dbReference type="FunFam" id="3.40.50.300:FF:000054">
    <property type="entry name" value="ABC multidrug transporter atrF"/>
    <property type="match status" value="1"/>
</dbReference>
<feature type="transmembrane region" description="Helical" evidence="14">
    <location>
        <begin position="1311"/>
        <end position="1334"/>
    </location>
</feature>
<evidence type="ECO:0000256" key="12">
    <source>
        <dbReference type="ARBA" id="ARBA00023180"/>
    </source>
</evidence>
<feature type="transmembrane region" description="Helical" evidence="14">
    <location>
        <begin position="779"/>
        <end position="796"/>
    </location>
</feature>
<dbReference type="InterPro" id="IPR017871">
    <property type="entry name" value="ABC_transporter-like_CS"/>
</dbReference>
<dbReference type="InterPro" id="IPR043926">
    <property type="entry name" value="ABCG_dom"/>
</dbReference>
<evidence type="ECO:0000256" key="1">
    <source>
        <dbReference type="ARBA" id="ARBA00004127"/>
    </source>
</evidence>
<reference evidence="16" key="1">
    <citation type="journal article" date="2020" name="Stud. Mycol.">
        <title>101 Dothideomycetes genomes: a test case for predicting lifestyles and emergence of pathogens.</title>
        <authorList>
            <person name="Haridas S."/>
            <person name="Albert R."/>
            <person name="Binder M."/>
            <person name="Bloem J."/>
            <person name="Labutti K."/>
            <person name="Salamov A."/>
            <person name="Andreopoulos B."/>
            <person name="Baker S."/>
            <person name="Barry K."/>
            <person name="Bills G."/>
            <person name="Bluhm B."/>
            <person name="Cannon C."/>
            <person name="Castanera R."/>
            <person name="Culley D."/>
            <person name="Daum C."/>
            <person name="Ezra D."/>
            <person name="Gonzalez J."/>
            <person name="Henrissat B."/>
            <person name="Kuo A."/>
            <person name="Liang C."/>
            <person name="Lipzen A."/>
            <person name="Lutzoni F."/>
            <person name="Magnuson J."/>
            <person name="Mondo S."/>
            <person name="Nolan M."/>
            <person name="Ohm R."/>
            <person name="Pangilinan J."/>
            <person name="Park H.-J."/>
            <person name="Ramirez L."/>
            <person name="Alfaro M."/>
            <person name="Sun H."/>
            <person name="Tritt A."/>
            <person name="Yoshinaga Y."/>
            <person name="Zwiers L.-H."/>
            <person name="Turgeon B."/>
            <person name="Goodwin S."/>
            <person name="Spatafora J."/>
            <person name="Crous P."/>
            <person name="Grigoriev I."/>
        </authorList>
    </citation>
    <scope>NUCLEOTIDE SEQUENCE</scope>
    <source>
        <strain evidence="16">CBS 133067</strain>
    </source>
</reference>
<keyword evidence="5" id="KW-1003">Cell membrane</keyword>
<dbReference type="GO" id="GO:0005886">
    <property type="term" value="C:plasma membrane"/>
    <property type="evidence" value="ECO:0007669"/>
    <property type="project" value="UniProtKB-SubCell"/>
</dbReference>
<keyword evidence="9" id="KW-0067">ATP-binding</keyword>
<dbReference type="PROSITE" id="PS00211">
    <property type="entry name" value="ABC_TRANSPORTER_1"/>
    <property type="match status" value="1"/>
</dbReference>
<evidence type="ECO:0000256" key="9">
    <source>
        <dbReference type="ARBA" id="ARBA00022840"/>
    </source>
</evidence>
<feature type="compositionally biased region" description="Basic and acidic residues" evidence="13">
    <location>
        <begin position="1"/>
        <end position="10"/>
    </location>
</feature>
<feature type="transmembrane region" description="Helical" evidence="14">
    <location>
        <begin position="533"/>
        <end position="553"/>
    </location>
</feature>
<keyword evidence="4" id="KW-0813">Transport</keyword>
<dbReference type="InterPro" id="IPR010929">
    <property type="entry name" value="PDR_CDR_ABC"/>
</dbReference>
<evidence type="ECO:0000313" key="16">
    <source>
        <dbReference type="EMBL" id="KAF2092595.1"/>
    </source>
</evidence>
<keyword evidence="12" id="KW-0325">Glycoprotein</keyword>
<feature type="domain" description="ABC transporter" evidence="15">
    <location>
        <begin position="860"/>
        <end position="1103"/>
    </location>
</feature>
<dbReference type="PANTHER" id="PTHR19241">
    <property type="entry name" value="ATP-BINDING CASSETTE TRANSPORTER"/>
    <property type="match status" value="1"/>
</dbReference>
<evidence type="ECO:0000256" key="14">
    <source>
        <dbReference type="SAM" id="Phobius"/>
    </source>
</evidence>
<dbReference type="GO" id="GO:0012505">
    <property type="term" value="C:endomembrane system"/>
    <property type="evidence" value="ECO:0007669"/>
    <property type="project" value="UniProtKB-SubCell"/>
</dbReference>
<dbReference type="Pfam" id="PF01061">
    <property type="entry name" value="ABC2_membrane"/>
    <property type="match status" value="2"/>
</dbReference>
<dbReference type="SUPFAM" id="SSF52540">
    <property type="entry name" value="P-loop containing nucleoside triphosphate hydrolases"/>
    <property type="match status" value="2"/>
</dbReference>
<protein>
    <recommendedName>
        <fullName evidence="15">ABC transporter domain-containing protein</fullName>
    </recommendedName>
</protein>
<name>A0A9P4I4J9_9PEZI</name>
<feature type="transmembrane region" description="Helical" evidence="14">
    <location>
        <begin position="1229"/>
        <end position="1252"/>
    </location>
</feature>
<dbReference type="InterPro" id="IPR003593">
    <property type="entry name" value="AAA+_ATPase"/>
</dbReference>
<evidence type="ECO:0000256" key="4">
    <source>
        <dbReference type="ARBA" id="ARBA00022448"/>
    </source>
</evidence>
<dbReference type="InterPro" id="IPR003439">
    <property type="entry name" value="ABC_transporter-like_ATP-bd"/>
</dbReference>
<dbReference type="GO" id="GO:0140359">
    <property type="term" value="F:ABC-type transporter activity"/>
    <property type="evidence" value="ECO:0007669"/>
    <property type="project" value="InterPro"/>
</dbReference>
<feature type="transmembrane region" description="Helical" evidence="14">
    <location>
        <begin position="565"/>
        <end position="587"/>
    </location>
</feature>
<dbReference type="Gene3D" id="3.40.50.300">
    <property type="entry name" value="P-loop containing nucleotide triphosphate hydrolases"/>
    <property type="match status" value="2"/>
</dbReference>
<comment type="caution">
    <text evidence="16">The sequence shown here is derived from an EMBL/GenBank/DDBJ whole genome shotgun (WGS) entry which is preliminary data.</text>
</comment>
<comment type="similarity">
    <text evidence="3">Belongs to the ABC transporter superfamily. ABCG family. PDR (TC 3.A.1.205) subfamily.</text>
</comment>
<dbReference type="GO" id="GO:0005524">
    <property type="term" value="F:ATP binding"/>
    <property type="evidence" value="ECO:0007669"/>
    <property type="project" value="UniProtKB-KW"/>
</dbReference>